<evidence type="ECO:0008006" key="3">
    <source>
        <dbReference type="Google" id="ProtNLM"/>
    </source>
</evidence>
<dbReference type="SUPFAM" id="SSF47240">
    <property type="entry name" value="Ferritin-like"/>
    <property type="match status" value="1"/>
</dbReference>
<dbReference type="Proteomes" id="UP000619761">
    <property type="component" value="Unassembled WGS sequence"/>
</dbReference>
<organism evidence="1 2">
    <name type="scientific">Cellvibrio zantedeschiae</name>
    <dbReference type="NCBI Taxonomy" id="1237077"/>
    <lineage>
        <taxon>Bacteria</taxon>
        <taxon>Pseudomonadati</taxon>
        <taxon>Pseudomonadota</taxon>
        <taxon>Gammaproteobacteria</taxon>
        <taxon>Cellvibrionales</taxon>
        <taxon>Cellvibrionaceae</taxon>
        <taxon>Cellvibrio</taxon>
    </lineage>
</organism>
<sequence length="170" mass="18816">MKTETNEHLVDWLRDAHAMENQMETLLKGQFERIEHYVELKAAIQAHLEATRSHQVSVRNSIERLGGDTSAIKDLGAKIMATGQNLVGTAMSDEVIKGAMTLYIFTHVAISSYSVLSSAADFYGDADVKHICEAALDDEIGMSKWLEKELPQLTQAFLTRTITSSDSASR</sequence>
<keyword evidence="2" id="KW-1185">Reference proteome</keyword>
<dbReference type="RefSeq" id="WP_189415557.1">
    <property type="nucleotide sequence ID" value="NZ_BMYZ01000001.1"/>
</dbReference>
<dbReference type="Gene3D" id="1.20.1260.10">
    <property type="match status" value="1"/>
</dbReference>
<dbReference type="Pfam" id="PF05974">
    <property type="entry name" value="DUF892"/>
    <property type="match status" value="1"/>
</dbReference>
<comment type="caution">
    <text evidence="1">The sequence shown here is derived from an EMBL/GenBank/DDBJ whole genome shotgun (WGS) entry which is preliminary data.</text>
</comment>
<dbReference type="EMBL" id="BMYZ01000001">
    <property type="protein sequence ID" value="GGY63303.1"/>
    <property type="molecule type" value="Genomic_DNA"/>
</dbReference>
<evidence type="ECO:0000313" key="2">
    <source>
        <dbReference type="Proteomes" id="UP000619761"/>
    </source>
</evidence>
<protein>
    <recommendedName>
        <fullName evidence="3">Ferritin-like domain-containing protein</fullName>
    </recommendedName>
</protein>
<evidence type="ECO:0000313" key="1">
    <source>
        <dbReference type="EMBL" id="GGY63303.1"/>
    </source>
</evidence>
<dbReference type="InterPro" id="IPR009078">
    <property type="entry name" value="Ferritin-like_SF"/>
</dbReference>
<name>A0ABQ3AQB8_9GAMM</name>
<proteinExistence type="predicted"/>
<accession>A0ABQ3AQB8</accession>
<reference evidence="2" key="1">
    <citation type="journal article" date="2019" name="Int. J. Syst. Evol. Microbiol.">
        <title>The Global Catalogue of Microorganisms (GCM) 10K type strain sequencing project: providing services to taxonomists for standard genome sequencing and annotation.</title>
        <authorList>
            <consortium name="The Broad Institute Genomics Platform"/>
            <consortium name="The Broad Institute Genome Sequencing Center for Infectious Disease"/>
            <person name="Wu L."/>
            <person name="Ma J."/>
        </authorList>
    </citation>
    <scope>NUCLEOTIDE SEQUENCE [LARGE SCALE GENOMIC DNA]</scope>
    <source>
        <strain evidence="2">KCTC 32239</strain>
    </source>
</reference>
<dbReference type="InterPro" id="IPR012347">
    <property type="entry name" value="Ferritin-like"/>
</dbReference>
<dbReference type="InterPro" id="IPR010287">
    <property type="entry name" value="DUF892_YciF-like"/>
</dbReference>
<gene>
    <name evidence="1" type="ORF">GCM10011613_03740</name>
</gene>